<dbReference type="OrthoDB" id="5681216at2"/>
<proteinExistence type="predicted"/>
<dbReference type="RefSeq" id="WP_094946536.1">
    <property type="nucleotide sequence ID" value="NZ_JBMHIA010000002.1"/>
</dbReference>
<dbReference type="Proteomes" id="UP000215738">
    <property type="component" value="Unassembled WGS sequence"/>
</dbReference>
<organism evidence="4 6">
    <name type="scientific">Actinobacillus seminis</name>
    <dbReference type="NCBI Taxonomy" id="722"/>
    <lineage>
        <taxon>Bacteria</taxon>
        <taxon>Pseudomonadati</taxon>
        <taxon>Pseudomonadota</taxon>
        <taxon>Gammaproteobacteria</taxon>
        <taxon>Pasteurellales</taxon>
        <taxon>Pasteurellaceae</taxon>
        <taxon>Actinobacillus</taxon>
    </lineage>
</organism>
<evidence type="ECO:0000313" key="3">
    <source>
        <dbReference type="EMBL" id="OZN24760.1"/>
    </source>
</evidence>
<dbReference type="InterPro" id="IPR008613">
    <property type="entry name" value="Excalibur_Ca-bd_domain"/>
</dbReference>
<gene>
    <name evidence="3" type="ORF">CFY87_07160</name>
    <name evidence="4" type="ORF">NCTC10851_00762</name>
</gene>
<keyword evidence="1" id="KW-0732">Signal</keyword>
<protein>
    <submittedName>
        <fullName evidence="4">Excalibur calcium-binding domain</fullName>
    </submittedName>
</protein>
<dbReference type="EMBL" id="NLFK01000006">
    <property type="protein sequence ID" value="OZN24760.1"/>
    <property type="molecule type" value="Genomic_DNA"/>
</dbReference>
<name>A0A263HBE1_9PAST</name>
<evidence type="ECO:0000313" key="5">
    <source>
        <dbReference type="Proteomes" id="UP000215738"/>
    </source>
</evidence>
<dbReference type="Pfam" id="PF05901">
    <property type="entry name" value="Excalibur"/>
    <property type="match status" value="1"/>
</dbReference>
<reference evidence="3 5" key="1">
    <citation type="submission" date="2017-07" db="EMBL/GenBank/DDBJ databases">
        <title>Virulence factors identified in Actinobacillus seminis.</title>
        <authorList>
            <person name="Negrete-Abascal E."/>
            <person name="Vaca-Pacheco S."/>
            <person name="Montes-Garcia F."/>
            <person name="Leyto-Gil A.M."/>
            <person name="Fragoso-Garcia E."/>
            <person name="Carvente-Garcia R."/>
            <person name="Perez-Agueros S."/>
            <person name="Castelan-Sanchez H.G."/>
            <person name="Garcia-Molina A."/>
            <person name="Villamar T.E."/>
            <person name="Vazquez-Cruz C."/>
        </authorList>
    </citation>
    <scope>NUCLEOTIDE SEQUENCE [LARGE SCALE GENOMIC DNA]</scope>
    <source>
        <strain evidence="3 5">ATCC 15768</strain>
    </source>
</reference>
<dbReference type="SMART" id="SM00894">
    <property type="entry name" value="Excalibur"/>
    <property type="match status" value="1"/>
</dbReference>
<dbReference type="EMBL" id="UFSB01000001">
    <property type="protein sequence ID" value="SUU35192.1"/>
    <property type="molecule type" value="Genomic_DNA"/>
</dbReference>
<keyword evidence="5" id="KW-1185">Reference proteome</keyword>
<reference evidence="4 6" key="2">
    <citation type="submission" date="2018-06" db="EMBL/GenBank/DDBJ databases">
        <authorList>
            <consortium name="Pathogen Informatics"/>
            <person name="Doyle S."/>
        </authorList>
    </citation>
    <scope>NUCLEOTIDE SEQUENCE [LARGE SCALE GENOMIC DNA]</scope>
    <source>
        <strain evidence="4 6">NCTC10851</strain>
    </source>
</reference>
<dbReference type="InParanoid" id="A0A263HBE1"/>
<feature type="chain" id="PRO_5044571878" evidence="1">
    <location>
        <begin position="20"/>
        <end position="70"/>
    </location>
</feature>
<evidence type="ECO:0000259" key="2">
    <source>
        <dbReference type="SMART" id="SM00894"/>
    </source>
</evidence>
<feature type="signal peptide" evidence="1">
    <location>
        <begin position="1"/>
        <end position="19"/>
    </location>
</feature>
<evidence type="ECO:0000313" key="6">
    <source>
        <dbReference type="Proteomes" id="UP000254507"/>
    </source>
</evidence>
<dbReference type="AlphaFoldDB" id="A0A263HBE1"/>
<accession>A0A263HBE1</accession>
<evidence type="ECO:0000256" key="1">
    <source>
        <dbReference type="SAM" id="SignalP"/>
    </source>
</evidence>
<sequence length="70" mass="7725">MRNLIILCLFAGFAVSSYAVRCADFSTQQEAQEYMERTGDTRLDGDRDGEACECLLGGTRYGSSICRKSS</sequence>
<dbReference type="Proteomes" id="UP000254507">
    <property type="component" value="Unassembled WGS sequence"/>
</dbReference>
<feature type="domain" description="Excalibur calcium-binding" evidence="2">
    <location>
        <begin position="18"/>
        <end position="53"/>
    </location>
</feature>
<evidence type="ECO:0000313" key="4">
    <source>
        <dbReference type="EMBL" id="SUU35192.1"/>
    </source>
</evidence>